<reference evidence="3 4" key="1">
    <citation type="submission" date="2019-07" db="EMBL/GenBank/DDBJ databases">
        <authorList>
            <person name="Kim J."/>
        </authorList>
    </citation>
    <scope>NUCLEOTIDE SEQUENCE [LARGE SCALE GENOMIC DNA]</scope>
    <source>
        <strain evidence="3 4">MJ1a</strain>
    </source>
</reference>
<keyword evidence="3" id="KW-0378">Hydrolase</keyword>
<dbReference type="InterPro" id="IPR032466">
    <property type="entry name" value="Metal_Hydrolase"/>
</dbReference>
<evidence type="ECO:0000256" key="1">
    <source>
        <dbReference type="ARBA" id="ARBA00038310"/>
    </source>
</evidence>
<organism evidence="3 4">
    <name type="scientific">Mucilaginibacter achroorhodeus</name>
    <dbReference type="NCBI Taxonomy" id="2599294"/>
    <lineage>
        <taxon>Bacteria</taxon>
        <taxon>Pseudomonadati</taxon>
        <taxon>Bacteroidota</taxon>
        <taxon>Sphingobacteriia</taxon>
        <taxon>Sphingobacteriales</taxon>
        <taxon>Sphingobacteriaceae</taxon>
        <taxon>Mucilaginibacter</taxon>
    </lineage>
</organism>
<dbReference type="InterPro" id="IPR006680">
    <property type="entry name" value="Amidohydro-rel"/>
</dbReference>
<evidence type="ECO:0000313" key="4">
    <source>
        <dbReference type="Proteomes" id="UP000318010"/>
    </source>
</evidence>
<dbReference type="RefSeq" id="WP_146272326.1">
    <property type="nucleotide sequence ID" value="NZ_VOEI01000005.1"/>
</dbReference>
<gene>
    <name evidence="3" type="ORF">FPZ42_14235</name>
</gene>
<dbReference type="Pfam" id="PF04909">
    <property type="entry name" value="Amidohydro_2"/>
    <property type="match status" value="1"/>
</dbReference>
<sequence length="278" mass="32412">MLKIDSHQHFWLYDKARHEWINEDMHQCRRDFVPADLQPLLEQNGIAGCVTVQADQTITENEFILNFAQQNSFIKGVVGWIDLKAADVEQRLEQYRDIELMKGFRHVLQGEADDRYMLREDFMTGIGLLDKYGFTYDILIFPKHLKIAAEFVAAFPNQRFVVDHLAKPFIKAGDIDQWKKDIQVLAQHQNVSCKVSGMVTEADWNNWKDEDFTPYLDIVFNAFGAERLMYGSDWPVCNVAGGYQKAYKLAEGYVNQLSQNEQELFWAKNAIHFYRLKV</sequence>
<evidence type="ECO:0000313" key="3">
    <source>
        <dbReference type="EMBL" id="TWR24914.1"/>
    </source>
</evidence>
<dbReference type="Gene3D" id="3.20.20.140">
    <property type="entry name" value="Metal-dependent hydrolases"/>
    <property type="match status" value="1"/>
</dbReference>
<dbReference type="AlphaFoldDB" id="A0A563TZV7"/>
<proteinExistence type="inferred from homology"/>
<name>A0A563TZV7_9SPHI</name>
<dbReference type="PANTHER" id="PTHR43569">
    <property type="entry name" value="AMIDOHYDROLASE"/>
    <property type="match status" value="1"/>
</dbReference>
<feature type="domain" description="Amidohydrolase-related" evidence="2">
    <location>
        <begin position="4"/>
        <end position="276"/>
    </location>
</feature>
<dbReference type="GO" id="GO:0016787">
    <property type="term" value="F:hydrolase activity"/>
    <property type="evidence" value="ECO:0007669"/>
    <property type="project" value="UniProtKB-KW"/>
</dbReference>
<comment type="caution">
    <text evidence="3">The sequence shown here is derived from an EMBL/GenBank/DDBJ whole genome shotgun (WGS) entry which is preliminary data.</text>
</comment>
<dbReference type="PANTHER" id="PTHR43569:SF2">
    <property type="entry name" value="AMIDOHYDROLASE-RELATED DOMAIN-CONTAINING PROTEIN"/>
    <property type="match status" value="1"/>
</dbReference>
<keyword evidence="4" id="KW-1185">Reference proteome</keyword>
<dbReference type="SUPFAM" id="SSF51556">
    <property type="entry name" value="Metallo-dependent hydrolases"/>
    <property type="match status" value="1"/>
</dbReference>
<comment type="similarity">
    <text evidence="1">Belongs to the metallo-dependent hydrolases superfamily.</text>
</comment>
<dbReference type="InterPro" id="IPR052350">
    <property type="entry name" value="Metallo-dep_Lactonases"/>
</dbReference>
<evidence type="ECO:0000259" key="2">
    <source>
        <dbReference type="Pfam" id="PF04909"/>
    </source>
</evidence>
<dbReference type="Proteomes" id="UP000318010">
    <property type="component" value="Unassembled WGS sequence"/>
</dbReference>
<accession>A0A563TZV7</accession>
<protein>
    <submittedName>
        <fullName evidence="3">Amidohydrolase family protein</fullName>
    </submittedName>
</protein>
<dbReference type="EMBL" id="VOEI01000005">
    <property type="protein sequence ID" value="TWR24914.1"/>
    <property type="molecule type" value="Genomic_DNA"/>
</dbReference>
<dbReference type="OrthoDB" id="5450317at2"/>